<name>A0A5C3PZT5_9AGAR</name>
<evidence type="ECO:0000313" key="2">
    <source>
        <dbReference type="Proteomes" id="UP000305067"/>
    </source>
</evidence>
<sequence length="158" mass="17595">MLPSSYSTSVDDYATHGPPVPAERLVPAVMDLMAEALNAADGPYHTLCIQSMWFTVRTVFDKGTTAGGYLPPPITHDIQTRFPKFMNALVNFVFRHQTVASLVQLERNFNSCKCPLQYSISRTMHREPPDLENLWKNLAGLAFGTITVVVSRTHASKL</sequence>
<organism evidence="1 2">
    <name type="scientific">Pterulicium gracile</name>
    <dbReference type="NCBI Taxonomy" id="1884261"/>
    <lineage>
        <taxon>Eukaryota</taxon>
        <taxon>Fungi</taxon>
        <taxon>Dikarya</taxon>
        <taxon>Basidiomycota</taxon>
        <taxon>Agaricomycotina</taxon>
        <taxon>Agaricomycetes</taxon>
        <taxon>Agaricomycetidae</taxon>
        <taxon>Agaricales</taxon>
        <taxon>Pleurotineae</taxon>
        <taxon>Pterulaceae</taxon>
        <taxon>Pterulicium</taxon>
    </lineage>
</organism>
<dbReference type="Proteomes" id="UP000305067">
    <property type="component" value="Unassembled WGS sequence"/>
</dbReference>
<protein>
    <submittedName>
        <fullName evidence="1">Uncharacterized protein</fullName>
    </submittedName>
</protein>
<dbReference type="AlphaFoldDB" id="A0A5C3PZT5"/>
<reference evidence="1 2" key="1">
    <citation type="journal article" date="2019" name="Nat. Ecol. Evol.">
        <title>Megaphylogeny resolves global patterns of mushroom evolution.</title>
        <authorList>
            <person name="Varga T."/>
            <person name="Krizsan K."/>
            <person name="Foldi C."/>
            <person name="Dima B."/>
            <person name="Sanchez-Garcia M."/>
            <person name="Sanchez-Ramirez S."/>
            <person name="Szollosi G.J."/>
            <person name="Szarkandi J.G."/>
            <person name="Papp V."/>
            <person name="Albert L."/>
            <person name="Andreopoulos W."/>
            <person name="Angelini C."/>
            <person name="Antonin V."/>
            <person name="Barry K.W."/>
            <person name="Bougher N.L."/>
            <person name="Buchanan P."/>
            <person name="Buyck B."/>
            <person name="Bense V."/>
            <person name="Catcheside P."/>
            <person name="Chovatia M."/>
            <person name="Cooper J."/>
            <person name="Damon W."/>
            <person name="Desjardin D."/>
            <person name="Finy P."/>
            <person name="Geml J."/>
            <person name="Haridas S."/>
            <person name="Hughes K."/>
            <person name="Justo A."/>
            <person name="Karasinski D."/>
            <person name="Kautmanova I."/>
            <person name="Kiss B."/>
            <person name="Kocsube S."/>
            <person name="Kotiranta H."/>
            <person name="LaButti K.M."/>
            <person name="Lechner B.E."/>
            <person name="Liimatainen K."/>
            <person name="Lipzen A."/>
            <person name="Lukacs Z."/>
            <person name="Mihaltcheva S."/>
            <person name="Morgado L.N."/>
            <person name="Niskanen T."/>
            <person name="Noordeloos M.E."/>
            <person name="Ohm R.A."/>
            <person name="Ortiz-Santana B."/>
            <person name="Ovrebo C."/>
            <person name="Racz N."/>
            <person name="Riley R."/>
            <person name="Savchenko A."/>
            <person name="Shiryaev A."/>
            <person name="Soop K."/>
            <person name="Spirin V."/>
            <person name="Szebenyi C."/>
            <person name="Tomsovsky M."/>
            <person name="Tulloss R.E."/>
            <person name="Uehling J."/>
            <person name="Grigoriev I.V."/>
            <person name="Vagvolgyi C."/>
            <person name="Papp T."/>
            <person name="Martin F.M."/>
            <person name="Miettinen O."/>
            <person name="Hibbett D.S."/>
            <person name="Nagy L.G."/>
        </authorList>
    </citation>
    <scope>NUCLEOTIDE SEQUENCE [LARGE SCALE GENOMIC DNA]</scope>
    <source>
        <strain evidence="1 2">CBS 309.79</strain>
    </source>
</reference>
<proteinExistence type="predicted"/>
<keyword evidence="2" id="KW-1185">Reference proteome</keyword>
<evidence type="ECO:0000313" key="1">
    <source>
        <dbReference type="EMBL" id="TFK95375.1"/>
    </source>
</evidence>
<accession>A0A5C3PZT5</accession>
<gene>
    <name evidence="1" type="ORF">BDV98DRAFT_577854</name>
</gene>
<dbReference type="EMBL" id="ML178889">
    <property type="protein sequence ID" value="TFK95375.1"/>
    <property type="molecule type" value="Genomic_DNA"/>
</dbReference>